<reference evidence="1" key="1">
    <citation type="submission" date="2018-05" db="EMBL/GenBank/DDBJ databases">
        <authorList>
            <person name="Lanie J.A."/>
            <person name="Ng W.-L."/>
            <person name="Kazmierczak K.M."/>
            <person name="Andrzejewski T.M."/>
            <person name="Davidsen T.M."/>
            <person name="Wayne K.J."/>
            <person name="Tettelin H."/>
            <person name="Glass J.I."/>
            <person name="Rusch D."/>
            <person name="Podicherti R."/>
            <person name="Tsui H.-C.T."/>
            <person name="Winkler M.E."/>
        </authorList>
    </citation>
    <scope>NUCLEOTIDE SEQUENCE</scope>
</reference>
<protein>
    <submittedName>
        <fullName evidence="1">Uncharacterized protein</fullName>
    </submittedName>
</protein>
<name>A0A382XAE2_9ZZZZ</name>
<organism evidence="1">
    <name type="scientific">marine metagenome</name>
    <dbReference type="NCBI Taxonomy" id="408172"/>
    <lineage>
        <taxon>unclassified sequences</taxon>
        <taxon>metagenomes</taxon>
        <taxon>ecological metagenomes</taxon>
    </lineage>
</organism>
<proteinExistence type="predicted"/>
<gene>
    <name evidence="1" type="ORF">METZ01_LOCUS420684</name>
</gene>
<evidence type="ECO:0000313" key="1">
    <source>
        <dbReference type="EMBL" id="SVD67830.1"/>
    </source>
</evidence>
<dbReference type="EMBL" id="UINC01166076">
    <property type="protein sequence ID" value="SVD67830.1"/>
    <property type="molecule type" value="Genomic_DNA"/>
</dbReference>
<feature type="non-terminal residue" evidence="1">
    <location>
        <position position="271"/>
    </location>
</feature>
<sequence>NIQLENGGERTNSALAVSDNENFVAVLSSFKGRATEGPRAGREVISSQVEVFSRVQGSEWHSEAIVEQGTYSMKGGCDLTISDDGAKLCLIEIGNRRKVALHKLIDEISRGREPIGSWRDLQRGEILYFIHVESGQVCQFREHFDSNDYGNMAGGDGYRGGTYQPYIRHQESPGLDMSVVDSFSFIPDDDQGMILQVGSSHYRIPNQNMAQLLRLGIDIKWLRIADYRLEGRNIIRAVRNLEGTPNEANLAAYLKGEMSYEVAVGQQTWFQ</sequence>
<accession>A0A382XAE2</accession>
<feature type="non-terminal residue" evidence="1">
    <location>
        <position position="1"/>
    </location>
</feature>
<dbReference type="AlphaFoldDB" id="A0A382XAE2"/>